<dbReference type="AlphaFoldDB" id="A0A7K0G5M2"/>
<dbReference type="EMBL" id="WKKH01000093">
    <property type="protein sequence ID" value="MRX78932.1"/>
    <property type="molecule type" value="Genomic_DNA"/>
</dbReference>
<evidence type="ECO:0000313" key="1">
    <source>
        <dbReference type="EMBL" id="MRX78932.1"/>
    </source>
</evidence>
<dbReference type="CDD" id="cd16387">
    <property type="entry name" value="ParB_N_Srx"/>
    <property type="match status" value="1"/>
</dbReference>
<reference evidence="1 2" key="1">
    <citation type="submission" date="2019-11" db="EMBL/GenBank/DDBJ databases">
        <title>Pedobacter petrophilus genome.</title>
        <authorList>
            <person name="Feldbauer M.J."/>
            <person name="Newman J.D."/>
        </authorList>
    </citation>
    <scope>NUCLEOTIDE SEQUENCE [LARGE SCALE GENOMIC DNA]</scope>
    <source>
        <strain evidence="1 2">LMG 29686</strain>
    </source>
</reference>
<dbReference type="Proteomes" id="UP000487757">
    <property type="component" value="Unassembled WGS sequence"/>
</dbReference>
<gene>
    <name evidence="1" type="ORF">GJU39_22975</name>
</gene>
<proteinExistence type="predicted"/>
<sequence>MQSSIKNKTRNYTVVGNAESLANGSLNPNILRINVWKDASGKVWTLDHRRLAAFKLAGLKEAPIQWGNPSGQMWKMTTTNGETSIKLKLGGGNVKVVK</sequence>
<name>A0A7K0G5M2_9SPHI</name>
<keyword evidence="2" id="KW-1185">Reference proteome</keyword>
<organism evidence="1 2">
    <name type="scientific">Pedobacter petrophilus</name>
    <dbReference type="NCBI Taxonomy" id="1908241"/>
    <lineage>
        <taxon>Bacteria</taxon>
        <taxon>Pseudomonadati</taxon>
        <taxon>Bacteroidota</taxon>
        <taxon>Sphingobacteriia</taxon>
        <taxon>Sphingobacteriales</taxon>
        <taxon>Sphingobacteriaceae</taxon>
        <taxon>Pedobacter</taxon>
    </lineage>
</organism>
<evidence type="ECO:0000313" key="2">
    <source>
        <dbReference type="Proteomes" id="UP000487757"/>
    </source>
</evidence>
<protein>
    <submittedName>
        <fullName evidence="1">Uncharacterized protein</fullName>
    </submittedName>
</protein>
<dbReference type="OrthoDB" id="976756at2"/>
<comment type="caution">
    <text evidence="1">The sequence shown here is derived from an EMBL/GenBank/DDBJ whole genome shotgun (WGS) entry which is preliminary data.</text>
</comment>
<accession>A0A7K0G5M2</accession>